<protein>
    <submittedName>
        <fullName evidence="6">NR LBD domain-containing protein</fullName>
    </submittedName>
</protein>
<dbReference type="InterPro" id="IPR035500">
    <property type="entry name" value="NHR-like_dom_sf"/>
</dbReference>
<evidence type="ECO:0000313" key="5">
    <source>
        <dbReference type="Proteomes" id="UP000271098"/>
    </source>
</evidence>
<dbReference type="Gene3D" id="1.10.565.10">
    <property type="entry name" value="Retinoid X Receptor"/>
    <property type="match status" value="1"/>
</dbReference>
<reference evidence="6" key="1">
    <citation type="submission" date="2016-06" db="UniProtKB">
        <authorList>
            <consortium name="WormBaseParasite"/>
        </authorList>
    </citation>
    <scope>IDENTIFICATION</scope>
</reference>
<dbReference type="WBParaSite" id="GPUH_0001067601-mRNA-1">
    <property type="protein sequence ID" value="GPUH_0001067601-mRNA-1"/>
    <property type="gene ID" value="GPUH_0001067601"/>
</dbReference>
<name>A0A183DPM2_9BILA</name>
<dbReference type="Proteomes" id="UP000271098">
    <property type="component" value="Unassembled WGS sequence"/>
</dbReference>
<evidence type="ECO:0000313" key="4">
    <source>
        <dbReference type="EMBL" id="VDN17748.1"/>
    </source>
</evidence>
<dbReference type="AlphaFoldDB" id="A0A183DPM2"/>
<evidence type="ECO:0000256" key="2">
    <source>
        <dbReference type="ARBA" id="ARBA00023163"/>
    </source>
</evidence>
<sequence>MVEMLTMRGVTRFDMDQKCWRTPVVPENYQISLGMFDQLKEGLRDRQKDGFLKFCQSLHPDIRNNELAIDLIVLIVLFDSNRDALLDPADRITVARHCQEYQALLHRCESDGKLDMGLL</sequence>
<gene>
    <name evidence="4" type="ORF">GPUH_LOCUS10663</name>
</gene>
<evidence type="ECO:0000256" key="3">
    <source>
        <dbReference type="ARBA" id="ARBA00023170"/>
    </source>
</evidence>
<keyword evidence="3" id="KW-0675">Receptor</keyword>
<dbReference type="EMBL" id="UYRT01078086">
    <property type="protein sequence ID" value="VDN17748.1"/>
    <property type="molecule type" value="Genomic_DNA"/>
</dbReference>
<evidence type="ECO:0000313" key="6">
    <source>
        <dbReference type="WBParaSite" id="GPUH_0001067601-mRNA-1"/>
    </source>
</evidence>
<dbReference type="OrthoDB" id="6352325at2759"/>
<keyword evidence="5" id="KW-1185">Reference proteome</keyword>
<organism evidence="6">
    <name type="scientific">Gongylonema pulchrum</name>
    <dbReference type="NCBI Taxonomy" id="637853"/>
    <lineage>
        <taxon>Eukaryota</taxon>
        <taxon>Metazoa</taxon>
        <taxon>Ecdysozoa</taxon>
        <taxon>Nematoda</taxon>
        <taxon>Chromadorea</taxon>
        <taxon>Rhabditida</taxon>
        <taxon>Spirurina</taxon>
        <taxon>Spiruromorpha</taxon>
        <taxon>Spiruroidea</taxon>
        <taxon>Gongylonematidae</taxon>
        <taxon>Gongylonema</taxon>
    </lineage>
</organism>
<accession>A0A183DPM2</accession>
<keyword evidence="2" id="KW-0804">Transcription</keyword>
<evidence type="ECO:0000256" key="1">
    <source>
        <dbReference type="ARBA" id="ARBA00023015"/>
    </source>
</evidence>
<keyword evidence="1" id="KW-0805">Transcription regulation</keyword>
<reference evidence="4 5" key="2">
    <citation type="submission" date="2018-11" db="EMBL/GenBank/DDBJ databases">
        <authorList>
            <consortium name="Pathogen Informatics"/>
        </authorList>
    </citation>
    <scope>NUCLEOTIDE SEQUENCE [LARGE SCALE GENOMIC DNA]</scope>
</reference>
<proteinExistence type="predicted"/>